<gene>
    <name evidence="1" type="ORF">mMyoMyo1_000738</name>
</gene>
<dbReference type="EMBL" id="JABWUV010000008">
    <property type="protein sequence ID" value="KAF6336116.1"/>
    <property type="molecule type" value="Genomic_DNA"/>
</dbReference>
<keyword evidence="2" id="KW-1185">Reference proteome</keyword>
<evidence type="ECO:0000313" key="1">
    <source>
        <dbReference type="EMBL" id="KAF6336116.1"/>
    </source>
</evidence>
<name>A0A7J7WFL1_MYOMY</name>
<sequence>MKLHYTRTFVTCWQSQAGLRRWGRLGQYCCVPPALAAPCSSEAKGHPCNGGIPDFGISPSLPADPPSKNYSVCSIS</sequence>
<keyword evidence="1" id="KW-0378">Hydrolase</keyword>
<protein>
    <submittedName>
        <fullName evidence="1">Ankyrin repeat and zinc finger peptidyl tRNA hydrolase 1</fullName>
    </submittedName>
</protein>
<evidence type="ECO:0000313" key="2">
    <source>
        <dbReference type="Proteomes" id="UP000527355"/>
    </source>
</evidence>
<dbReference type="AlphaFoldDB" id="A0A7J7WFL1"/>
<comment type="caution">
    <text evidence="1">The sequence shown here is derived from an EMBL/GenBank/DDBJ whole genome shotgun (WGS) entry which is preliminary data.</text>
</comment>
<dbReference type="Proteomes" id="UP000527355">
    <property type="component" value="Unassembled WGS sequence"/>
</dbReference>
<accession>A0A7J7WFL1</accession>
<organism evidence="1 2">
    <name type="scientific">Myotis myotis</name>
    <name type="common">Greater mouse-eared bat</name>
    <name type="synonym">Vespertilio myotis</name>
    <dbReference type="NCBI Taxonomy" id="51298"/>
    <lineage>
        <taxon>Eukaryota</taxon>
        <taxon>Metazoa</taxon>
        <taxon>Chordata</taxon>
        <taxon>Craniata</taxon>
        <taxon>Vertebrata</taxon>
        <taxon>Euteleostomi</taxon>
        <taxon>Mammalia</taxon>
        <taxon>Eutheria</taxon>
        <taxon>Laurasiatheria</taxon>
        <taxon>Chiroptera</taxon>
        <taxon>Yangochiroptera</taxon>
        <taxon>Vespertilionidae</taxon>
        <taxon>Myotis</taxon>
    </lineage>
</organism>
<proteinExistence type="predicted"/>
<reference evidence="1 2" key="1">
    <citation type="journal article" date="2020" name="Nature">
        <title>Six reference-quality genomes reveal evolution of bat adaptations.</title>
        <authorList>
            <person name="Jebb D."/>
            <person name="Huang Z."/>
            <person name="Pippel M."/>
            <person name="Hughes G.M."/>
            <person name="Lavrichenko K."/>
            <person name="Devanna P."/>
            <person name="Winkler S."/>
            <person name="Jermiin L.S."/>
            <person name="Skirmuntt E.C."/>
            <person name="Katzourakis A."/>
            <person name="Burkitt-Gray L."/>
            <person name="Ray D.A."/>
            <person name="Sullivan K.A.M."/>
            <person name="Roscito J.G."/>
            <person name="Kirilenko B.M."/>
            <person name="Davalos L.M."/>
            <person name="Corthals A.P."/>
            <person name="Power M.L."/>
            <person name="Jones G."/>
            <person name="Ransome R.D."/>
            <person name="Dechmann D.K.N."/>
            <person name="Locatelli A.G."/>
            <person name="Puechmaille S.J."/>
            <person name="Fedrigo O."/>
            <person name="Jarvis E.D."/>
            <person name="Hiller M."/>
            <person name="Vernes S.C."/>
            <person name="Myers E.W."/>
            <person name="Teeling E.C."/>
        </authorList>
    </citation>
    <scope>NUCLEOTIDE SEQUENCE [LARGE SCALE GENOMIC DNA]</scope>
    <source>
        <strain evidence="1">MMyoMyo1</strain>
        <tissue evidence="1">Flight muscle</tissue>
    </source>
</reference>
<dbReference type="GO" id="GO:0016787">
    <property type="term" value="F:hydrolase activity"/>
    <property type="evidence" value="ECO:0007669"/>
    <property type="project" value="UniProtKB-KW"/>
</dbReference>